<dbReference type="InterPro" id="IPR006597">
    <property type="entry name" value="Sel1-like"/>
</dbReference>
<name>A0A4U1BIQ6_9GAMM</name>
<dbReference type="RefSeq" id="WP_136850896.1">
    <property type="nucleotide sequence ID" value="NZ_SWCI01000001.1"/>
</dbReference>
<evidence type="ECO:0000313" key="2">
    <source>
        <dbReference type="EMBL" id="TKB51386.1"/>
    </source>
</evidence>
<accession>A0A4U1BIQ6</accession>
<evidence type="ECO:0000256" key="1">
    <source>
        <dbReference type="SAM" id="SignalP"/>
    </source>
</evidence>
<keyword evidence="1" id="KW-0732">Signal</keyword>
<dbReference type="EMBL" id="SWCI01000001">
    <property type="protein sequence ID" value="TKB51386.1"/>
    <property type="molecule type" value="Genomic_DNA"/>
</dbReference>
<feature type="chain" id="PRO_5020293241" evidence="1">
    <location>
        <begin position="20"/>
        <end position="209"/>
    </location>
</feature>
<evidence type="ECO:0000313" key="3">
    <source>
        <dbReference type="Proteomes" id="UP000305674"/>
    </source>
</evidence>
<dbReference type="Gene3D" id="1.25.40.10">
    <property type="entry name" value="Tetratricopeptide repeat domain"/>
    <property type="match status" value="1"/>
</dbReference>
<dbReference type="SMART" id="SM00671">
    <property type="entry name" value="SEL1"/>
    <property type="match status" value="3"/>
</dbReference>
<sequence length="209" mass="24619">MRRLLLLLTTLMLMAPARAELQAVELYSQDALLQMLRANTHLMQMRRDECQLVEDVRAHAKVLKEPAYQMLWADMLMYGVCIDKDVREGFYYLETASESGLPDALEQLARYYRIGKFTLVNNELAVHYYKLASEQGHLRARFDLVRMYLRGHGAPRDYPQAYRWLFEEVYRREEDQQLAATLLAQLEPLIPPREVAAIRADQKFQDKYR</sequence>
<feature type="signal peptide" evidence="1">
    <location>
        <begin position="1"/>
        <end position="19"/>
    </location>
</feature>
<dbReference type="InterPro" id="IPR052945">
    <property type="entry name" value="Mitotic_Regulator"/>
</dbReference>
<dbReference type="OrthoDB" id="5599218at2"/>
<reference evidence="2 3" key="1">
    <citation type="submission" date="2019-04" db="EMBL/GenBank/DDBJ databases">
        <authorList>
            <person name="Hwang J.C."/>
        </authorList>
    </citation>
    <scope>NUCLEOTIDE SEQUENCE [LARGE SCALE GENOMIC DNA]</scope>
    <source>
        <strain evidence="2 3">IMCC35001</strain>
    </source>
</reference>
<keyword evidence="3" id="KW-1185">Reference proteome</keyword>
<gene>
    <name evidence="2" type="ORF">FCL40_02200</name>
</gene>
<proteinExistence type="predicted"/>
<organism evidence="2 3">
    <name type="scientific">Ferrimonas sediminicola</name>
    <dbReference type="NCBI Taxonomy" id="2569538"/>
    <lineage>
        <taxon>Bacteria</taxon>
        <taxon>Pseudomonadati</taxon>
        <taxon>Pseudomonadota</taxon>
        <taxon>Gammaproteobacteria</taxon>
        <taxon>Alteromonadales</taxon>
        <taxon>Ferrimonadaceae</taxon>
        <taxon>Ferrimonas</taxon>
    </lineage>
</organism>
<dbReference type="PANTHER" id="PTHR43628:SF1">
    <property type="entry name" value="CHITIN SYNTHASE REGULATORY FACTOR 2-RELATED"/>
    <property type="match status" value="1"/>
</dbReference>
<protein>
    <submittedName>
        <fullName evidence="2">Sel1 repeat family protein</fullName>
    </submittedName>
</protein>
<dbReference type="AlphaFoldDB" id="A0A4U1BIQ6"/>
<dbReference type="Proteomes" id="UP000305674">
    <property type="component" value="Unassembled WGS sequence"/>
</dbReference>
<dbReference type="PANTHER" id="PTHR43628">
    <property type="entry name" value="ACTIVATOR OF C KINASE PROTEIN 1-RELATED"/>
    <property type="match status" value="1"/>
</dbReference>
<dbReference type="Pfam" id="PF08238">
    <property type="entry name" value="Sel1"/>
    <property type="match status" value="3"/>
</dbReference>
<dbReference type="InterPro" id="IPR011990">
    <property type="entry name" value="TPR-like_helical_dom_sf"/>
</dbReference>
<comment type="caution">
    <text evidence="2">The sequence shown here is derived from an EMBL/GenBank/DDBJ whole genome shotgun (WGS) entry which is preliminary data.</text>
</comment>
<dbReference type="SUPFAM" id="SSF81901">
    <property type="entry name" value="HCP-like"/>
    <property type="match status" value="1"/>
</dbReference>